<dbReference type="Pfam" id="PF02311">
    <property type="entry name" value="AraC_binding"/>
    <property type="match status" value="1"/>
</dbReference>
<dbReference type="RefSeq" id="WP_066629826.1">
    <property type="nucleotide sequence ID" value="NZ_FQXL01000041.1"/>
</dbReference>
<evidence type="ECO:0000256" key="3">
    <source>
        <dbReference type="ARBA" id="ARBA00023163"/>
    </source>
</evidence>
<dbReference type="SUPFAM" id="SSF51215">
    <property type="entry name" value="Regulatory protein AraC"/>
    <property type="match status" value="1"/>
</dbReference>
<dbReference type="EMBL" id="LWAE01000010">
    <property type="protein sequence ID" value="KZL89256.1"/>
    <property type="molecule type" value="Genomic_DNA"/>
</dbReference>
<protein>
    <submittedName>
        <fullName evidence="5">HTH-type transcriptional regulator ChbR</fullName>
    </submittedName>
</protein>
<dbReference type="InterPro" id="IPR009057">
    <property type="entry name" value="Homeodomain-like_sf"/>
</dbReference>
<accession>A0A161X5K5</accession>
<dbReference type="InterPro" id="IPR037923">
    <property type="entry name" value="HTH-like"/>
</dbReference>
<dbReference type="AlphaFoldDB" id="A0A161X5K5"/>
<feature type="domain" description="HTH araC/xylS-type" evidence="4">
    <location>
        <begin position="240"/>
        <end position="337"/>
    </location>
</feature>
<evidence type="ECO:0000256" key="2">
    <source>
        <dbReference type="ARBA" id="ARBA00023125"/>
    </source>
</evidence>
<reference evidence="5 6" key="1">
    <citation type="submission" date="2016-04" db="EMBL/GenBank/DDBJ databases">
        <title>Genome sequence of Clostridium magnum DSM 2767.</title>
        <authorList>
            <person name="Poehlein A."/>
            <person name="Uhlig R."/>
            <person name="Fischer R."/>
            <person name="Bahl H."/>
            <person name="Daniel R."/>
        </authorList>
    </citation>
    <scope>NUCLEOTIDE SEQUENCE [LARGE SCALE GENOMIC DNA]</scope>
    <source>
        <strain evidence="5 6">DSM 2767</strain>
    </source>
</reference>
<dbReference type="GO" id="GO:0003700">
    <property type="term" value="F:DNA-binding transcription factor activity"/>
    <property type="evidence" value="ECO:0007669"/>
    <property type="project" value="InterPro"/>
</dbReference>
<dbReference type="SMART" id="SM00342">
    <property type="entry name" value="HTH_ARAC"/>
    <property type="match status" value="1"/>
</dbReference>
<dbReference type="Pfam" id="PF12833">
    <property type="entry name" value="HTH_18"/>
    <property type="match status" value="1"/>
</dbReference>
<evidence type="ECO:0000313" key="5">
    <source>
        <dbReference type="EMBL" id="KZL89256.1"/>
    </source>
</evidence>
<comment type="caution">
    <text evidence="5">The sequence shown here is derived from an EMBL/GenBank/DDBJ whole genome shotgun (WGS) entry which is preliminary data.</text>
</comment>
<keyword evidence="1" id="KW-0805">Transcription regulation</keyword>
<sequence>MFEMTTLEKVYKHFYKENLNPYNMSKVYLSTILERFNAQEFKTDPVQSLSKDDNVYSEELFINAKSDIAVLRRPRYRPHHIMHKHDFIEFTYVYNGVCKFIGPNEEEVMLKEGDLLLLATNIDHQLHTDADDSIIFHIAVRRSTFDKAFMMLLDSEDILAQFFSRIIYGSSLVSYVLFEVGGDEKIKALILEMYQEMQLSHRTSKRMLNVYFEWLCVYLMRSYDCKVWIEDAQPRHVDMMKILDYMRDSYKDISLEEIAQKFSYSKNYLCKIIKKYTGKTYGKLISDIRMQKSCQLLKKSEISTAEIASIVGYEDVSSFYRSFKNIYKLTPAKYRLQNKDIENE</sequence>
<dbReference type="STRING" id="1121326.CLMAG_54740"/>
<proteinExistence type="predicted"/>
<dbReference type="PROSITE" id="PS01124">
    <property type="entry name" value="HTH_ARAC_FAMILY_2"/>
    <property type="match status" value="1"/>
</dbReference>
<dbReference type="PANTHER" id="PTHR43280">
    <property type="entry name" value="ARAC-FAMILY TRANSCRIPTIONAL REGULATOR"/>
    <property type="match status" value="1"/>
</dbReference>
<dbReference type="InterPro" id="IPR014710">
    <property type="entry name" value="RmlC-like_jellyroll"/>
</dbReference>
<dbReference type="Proteomes" id="UP000076603">
    <property type="component" value="Unassembled WGS sequence"/>
</dbReference>
<dbReference type="InterPro" id="IPR018060">
    <property type="entry name" value="HTH_AraC"/>
</dbReference>
<dbReference type="PATRIC" id="fig|1121326.3.peg.5543"/>
<evidence type="ECO:0000259" key="4">
    <source>
        <dbReference type="PROSITE" id="PS01124"/>
    </source>
</evidence>
<keyword evidence="3" id="KW-0804">Transcription</keyword>
<dbReference type="InterPro" id="IPR003313">
    <property type="entry name" value="AraC-bd"/>
</dbReference>
<dbReference type="GO" id="GO:0043565">
    <property type="term" value="F:sequence-specific DNA binding"/>
    <property type="evidence" value="ECO:0007669"/>
    <property type="project" value="InterPro"/>
</dbReference>
<evidence type="ECO:0000256" key="1">
    <source>
        <dbReference type="ARBA" id="ARBA00023015"/>
    </source>
</evidence>
<dbReference type="OrthoDB" id="9816335at2"/>
<gene>
    <name evidence="5" type="primary">chbR</name>
    <name evidence="5" type="ORF">CLMAG_54740</name>
</gene>
<dbReference type="SUPFAM" id="SSF46689">
    <property type="entry name" value="Homeodomain-like"/>
    <property type="match status" value="1"/>
</dbReference>
<keyword evidence="6" id="KW-1185">Reference proteome</keyword>
<name>A0A161X5K5_9CLOT</name>
<dbReference type="Gene3D" id="1.10.10.60">
    <property type="entry name" value="Homeodomain-like"/>
    <property type="match status" value="2"/>
</dbReference>
<dbReference type="Gene3D" id="2.60.120.10">
    <property type="entry name" value="Jelly Rolls"/>
    <property type="match status" value="1"/>
</dbReference>
<evidence type="ECO:0000313" key="6">
    <source>
        <dbReference type="Proteomes" id="UP000076603"/>
    </source>
</evidence>
<keyword evidence="2" id="KW-0238">DNA-binding</keyword>
<dbReference type="PANTHER" id="PTHR43280:SF28">
    <property type="entry name" value="HTH-TYPE TRANSCRIPTIONAL ACTIVATOR RHAS"/>
    <property type="match status" value="1"/>
</dbReference>
<organism evidence="5 6">
    <name type="scientific">Clostridium magnum DSM 2767</name>
    <dbReference type="NCBI Taxonomy" id="1121326"/>
    <lineage>
        <taxon>Bacteria</taxon>
        <taxon>Bacillati</taxon>
        <taxon>Bacillota</taxon>
        <taxon>Clostridia</taxon>
        <taxon>Eubacteriales</taxon>
        <taxon>Clostridiaceae</taxon>
        <taxon>Clostridium</taxon>
    </lineage>
</organism>